<evidence type="ECO:0000256" key="10">
    <source>
        <dbReference type="RuleBase" id="RU363066"/>
    </source>
</evidence>
<keyword evidence="7 10" id="KW-0067">ATP-binding</keyword>
<evidence type="ECO:0000256" key="6">
    <source>
        <dbReference type="ARBA" id="ARBA00022777"/>
    </source>
</evidence>
<dbReference type="NCBIfam" id="TIGR01313">
    <property type="entry name" value="therm_gnt_kin"/>
    <property type="match status" value="1"/>
</dbReference>
<comment type="catalytic activity">
    <reaction evidence="9 10">
        <text>D-gluconate + ATP = 6-phospho-D-gluconate + ADP + H(+)</text>
        <dbReference type="Rhea" id="RHEA:19433"/>
        <dbReference type="ChEBI" id="CHEBI:15378"/>
        <dbReference type="ChEBI" id="CHEBI:18391"/>
        <dbReference type="ChEBI" id="CHEBI:30616"/>
        <dbReference type="ChEBI" id="CHEBI:58759"/>
        <dbReference type="ChEBI" id="CHEBI:456216"/>
        <dbReference type="EC" id="2.7.1.12"/>
    </reaction>
</comment>
<keyword evidence="4 10" id="KW-0808">Transferase</keyword>
<evidence type="ECO:0000256" key="5">
    <source>
        <dbReference type="ARBA" id="ARBA00022741"/>
    </source>
</evidence>
<dbReference type="RefSeq" id="WP_211634391.1">
    <property type="nucleotide sequence ID" value="NZ_CP073100.1"/>
</dbReference>
<accession>A0A975J2V9</accession>
<evidence type="ECO:0000256" key="1">
    <source>
        <dbReference type="ARBA" id="ARBA00004761"/>
    </source>
</evidence>
<dbReference type="GO" id="GO:0005737">
    <property type="term" value="C:cytoplasm"/>
    <property type="evidence" value="ECO:0007669"/>
    <property type="project" value="TreeGrafter"/>
</dbReference>
<dbReference type="PANTHER" id="PTHR43442:SF3">
    <property type="entry name" value="GLUCONOKINASE-RELATED"/>
    <property type="match status" value="1"/>
</dbReference>
<dbReference type="Pfam" id="PF13671">
    <property type="entry name" value="AAA_33"/>
    <property type="match status" value="1"/>
</dbReference>
<organism evidence="11 12">
    <name type="scientific">Luteolibacter ambystomatis</name>
    <dbReference type="NCBI Taxonomy" id="2824561"/>
    <lineage>
        <taxon>Bacteria</taxon>
        <taxon>Pseudomonadati</taxon>
        <taxon>Verrucomicrobiota</taxon>
        <taxon>Verrucomicrobiia</taxon>
        <taxon>Verrucomicrobiales</taxon>
        <taxon>Verrucomicrobiaceae</taxon>
        <taxon>Luteolibacter</taxon>
    </lineage>
</organism>
<reference evidence="11" key="1">
    <citation type="submission" date="2021-04" db="EMBL/GenBank/DDBJ databases">
        <title>Luteolibacter sp. 32A isolated from the skin of an Anderson's salamander (Ambystoma andersonii).</title>
        <authorList>
            <person name="Spergser J."/>
            <person name="Busse H.-J."/>
        </authorList>
    </citation>
    <scope>NUCLEOTIDE SEQUENCE</scope>
    <source>
        <strain evidence="11">32A</strain>
    </source>
</reference>
<evidence type="ECO:0000256" key="9">
    <source>
        <dbReference type="ARBA" id="ARBA00048090"/>
    </source>
</evidence>
<dbReference type="Proteomes" id="UP000676169">
    <property type="component" value="Chromosome"/>
</dbReference>
<gene>
    <name evidence="11" type="ORF">KBB96_09165</name>
</gene>
<dbReference type="CDD" id="cd02021">
    <property type="entry name" value="GntK"/>
    <property type="match status" value="1"/>
</dbReference>
<keyword evidence="6 10" id="KW-0418">Kinase</keyword>
<evidence type="ECO:0000313" key="12">
    <source>
        <dbReference type="Proteomes" id="UP000676169"/>
    </source>
</evidence>
<dbReference type="EC" id="2.7.1.12" evidence="3 10"/>
<name>A0A975J2V9_9BACT</name>
<keyword evidence="8" id="KW-0311">Gluconate utilization</keyword>
<dbReference type="EMBL" id="CP073100">
    <property type="protein sequence ID" value="QUE53047.1"/>
    <property type="molecule type" value="Genomic_DNA"/>
</dbReference>
<dbReference type="FunFam" id="3.40.50.300:FF:000522">
    <property type="entry name" value="Gluconokinase"/>
    <property type="match status" value="1"/>
</dbReference>
<comment type="pathway">
    <text evidence="1">Carbohydrate acid metabolism.</text>
</comment>
<dbReference type="SUPFAM" id="SSF52540">
    <property type="entry name" value="P-loop containing nucleoside triphosphate hydrolases"/>
    <property type="match status" value="1"/>
</dbReference>
<keyword evidence="5 10" id="KW-0547">Nucleotide-binding</keyword>
<evidence type="ECO:0000256" key="7">
    <source>
        <dbReference type="ARBA" id="ARBA00022840"/>
    </source>
</evidence>
<comment type="similarity">
    <text evidence="2 10">Belongs to the gluconokinase GntK/GntV family.</text>
</comment>
<evidence type="ECO:0000256" key="4">
    <source>
        <dbReference type="ARBA" id="ARBA00022679"/>
    </source>
</evidence>
<dbReference type="PANTHER" id="PTHR43442">
    <property type="entry name" value="GLUCONOKINASE-RELATED"/>
    <property type="match status" value="1"/>
</dbReference>
<sequence length="158" mass="17000">MTPRILLMGVSGSGKTTVGLRLADALGIAFLDADDFHPPANVAKMHAGIPLTDDDRAPWLAILAEKLRSTTGGCVLACSALKDAYRQILTAAVPDLRLFFLDGPPALIRHRLEGRSGHFMPASLLDSQFSTLEPPKDAIRLDIAEPVEIIVARILSHL</sequence>
<dbReference type="GO" id="GO:0019521">
    <property type="term" value="P:D-gluconate metabolic process"/>
    <property type="evidence" value="ECO:0007669"/>
    <property type="project" value="UniProtKB-KW"/>
</dbReference>
<dbReference type="Gene3D" id="3.40.50.300">
    <property type="entry name" value="P-loop containing nucleotide triphosphate hydrolases"/>
    <property type="match status" value="1"/>
</dbReference>
<evidence type="ECO:0000256" key="2">
    <source>
        <dbReference type="ARBA" id="ARBA00008420"/>
    </source>
</evidence>
<evidence type="ECO:0000256" key="3">
    <source>
        <dbReference type="ARBA" id="ARBA00012054"/>
    </source>
</evidence>
<keyword evidence="12" id="KW-1185">Reference proteome</keyword>
<proteinExistence type="inferred from homology"/>
<dbReference type="GO" id="GO:0005524">
    <property type="term" value="F:ATP binding"/>
    <property type="evidence" value="ECO:0007669"/>
    <property type="project" value="UniProtKB-KW"/>
</dbReference>
<dbReference type="AlphaFoldDB" id="A0A975J2V9"/>
<protein>
    <recommendedName>
        <fullName evidence="3 10">Gluconokinase</fullName>
        <ecNumber evidence="3 10">2.7.1.12</ecNumber>
    </recommendedName>
</protein>
<dbReference type="InterPro" id="IPR027417">
    <property type="entry name" value="P-loop_NTPase"/>
</dbReference>
<dbReference type="KEGG" id="lamb:KBB96_09165"/>
<dbReference type="InterPro" id="IPR006001">
    <property type="entry name" value="Therm_gnt_kin"/>
</dbReference>
<evidence type="ECO:0000256" key="8">
    <source>
        <dbReference type="ARBA" id="ARBA00023064"/>
    </source>
</evidence>
<evidence type="ECO:0000313" key="11">
    <source>
        <dbReference type="EMBL" id="QUE53047.1"/>
    </source>
</evidence>
<dbReference type="GO" id="GO:0046316">
    <property type="term" value="F:gluconokinase activity"/>
    <property type="evidence" value="ECO:0007669"/>
    <property type="project" value="UniProtKB-EC"/>
</dbReference>